<evidence type="ECO:0000313" key="2">
    <source>
        <dbReference type="Proteomes" id="UP001499841"/>
    </source>
</evidence>
<keyword evidence="2" id="KW-1185">Reference proteome</keyword>
<proteinExistence type="predicted"/>
<dbReference type="RefSeq" id="WP_345036601.1">
    <property type="nucleotide sequence ID" value="NZ_BAABBA010000001.1"/>
</dbReference>
<evidence type="ECO:0000313" key="1">
    <source>
        <dbReference type="EMBL" id="GAA4285829.1"/>
    </source>
</evidence>
<dbReference type="Proteomes" id="UP001499841">
    <property type="component" value="Unassembled WGS sequence"/>
</dbReference>
<name>A0ABP8EP85_9MICO</name>
<accession>A0ABP8EP85</accession>
<gene>
    <name evidence="1" type="ORF">GCM10022262_01880</name>
</gene>
<comment type="caution">
    <text evidence="1">The sequence shown here is derived from an EMBL/GenBank/DDBJ whole genome shotgun (WGS) entry which is preliminary data.</text>
</comment>
<organism evidence="1 2">
    <name type="scientific">Georgenia daeguensis</name>
    <dbReference type="NCBI Taxonomy" id="908355"/>
    <lineage>
        <taxon>Bacteria</taxon>
        <taxon>Bacillati</taxon>
        <taxon>Actinomycetota</taxon>
        <taxon>Actinomycetes</taxon>
        <taxon>Micrococcales</taxon>
        <taxon>Bogoriellaceae</taxon>
        <taxon>Georgenia</taxon>
    </lineage>
</organism>
<sequence>MNDIWLYLHDVRARDLEEEARRAMHRRAAGELRRRERELPRRAAWARVAGALRGREARVADALRERDASAVPCPAC</sequence>
<reference evidence="2" key="1">
    <citation type="journal article" date="2019" name="Int. J. Syst. Evol. Microbiol.">
        <title>The Global Catalogue of Microorganisms (GCM) 10K type strain sequencing project: providing services to taxonomists for standard genome sequencing and annotation.</title>
        <authorList>
            <consortium name="The Broad Institute Genomics Platform"/>
            <consortium name="The Broad Institute Genome Sequencing Center for Infectious Disease"/>
            <person name="Wu L."/>
            <person name="Ma J."/>
        </authorList>
    </citation>
    <scope>NUCLEOTIDE SEQUENCE [LARGE SCALE GENOMIC DNA]</scope>
    <source>
        <strain evidence="2">JCM 17459</strain>
    </source>
</reference>
<dbReference type="EMBL" id="BAABBA010000001">
    <property type="protein sequence ID" value="GAA4285829.1"/>
    <property type="molecule type" value="Genomic_DNA"/>
</dbReference>
<protein>
    <submittedName>
        <fullName evidence="1">Uncharacterized protein</fullName>
    </submittedName>
</protein>